<evidence type="ECO:0000256" key="1">
    <source>
        <dbReference type="ARBA" id="ARBA00009095"/>
    </source>
</evidence>
<keyword evidence="2" id="KW-0378">Hydrolase</keyword>
<sequence length="286" mass="32143">MLGAQLYVRTIATVSISSDRYTAASPYPTASSSCLRSSSLCSHFTTKRRRPSPKPVVVSCHSAHGGFRPQSSNGDNRDHQFLEASLLVSETILHYRMWRHGFQQDVKGVFPMSRAKITSIGQAFLSRFPSPTIFLKIPCDGEFLLPIVVGEFSVEKLIAAFWGDDKGDTPDQFQLVNNVVEKLGYEVWISFFSPVSLRPVENFVAFISRLLSCFSSSLFIDFYMSSFQVKMVRITERVVNTYFAKLYLSKPGENDVIIVDARPSDAINVANRCKVRMGILFIKQLP</sequence>
<dbReference type="PANTHER" id="PTHR15160">
    <property type="entry name" value="VON HIPPEL-LINDAU PROTEIN"/>
    <property type="match status" value="1"/>
</dbReference>
<dbReference type="Pfam" id="PF02577">
    <property type="entry name" value="BFN_dom"/>
    <property type="match status" value="1"/>
</dbReference>
<keyword evidence="6" id="KW-1185">Reference proteome</keyword>
<comment type="caution">
    <text evidence="5">The sequence shown here is derived from an EMBL/GenBank/DDBJ whole genome shotgun (WGS) entry which is preliminary data.</text>
</comment>
<dbReference type="PANTHER" id="PTHR15160:SF1">
    <property type="entry name" value="VON HIPPEL-LINDAU DISEASE TUMOR SUPPRESSOR"/>
    <property type="match status" value="1"/>
</dbReference>
<dbReference type="OrthoDB" id="566255at2759"/>
<dbReference type="GO" id="GO:0004518">
    <property type="term" value="F:nuclease activity"/>
    <property type="evidence" value="ECO:0007669"/>
    <property type="project" value="UniProtKB-UniRule"/>
</dbReference>
<dbReference type="GO" id="GO:0030891">
    <property type="term" value="C:VCB complex"/>
    <property type="evidence" value="ECO:0007669"/>
    <property type="project" value="TreeGrafter"/>
</dbReference>
<dbReference type="GO" id="GO:0016567">
    <property type="term" value="P:protein ubiquitination"/>
    <property type="evidence" value="ECO:0007669"/>
    <property type="project" value="TreeGrafter"/>
</dbReference>
<comment type="function">
    <text evidence="3">Bifunctional nuclease with both RNase and DNase activities. Involved in basal defense response. Participates in abscisic acid-derived callose deposition following infection by a necrotrophic pathogen.</text>
</comment>
<feature type="domain" description="BFN" evidence="4">
    <location>
        <begin position="112"/>
        <end position="286"/>
    </location>
</feature>
<name>A0A5B6W0C1_9ROSI</name>
<evidence type="ECO:0000256" key="3">
    <source>
        <dbReference type="ARBA" id="ARBA00025428"/>
    </source>
</evidence>
<evidence type="ECO:0000313" key="6">
    <source>
        <dbReference type="Proteomes" id="UP000325315"/>
    </source>
</evidence>
<dbReference type="Proteomes" id="UP000325315">
    <property type="component" value="Unassembled WGS sequence"/>
</dbReference>
<proteinExistence type="inferred from homology"/>
<dbReference type="EMBL" id="SMMG02000005">
    <property type="protein sequence ID" value="KAA3474517.1"/>
    <property type="molecule type" value="Genomic_DNA"/>
</dbReference>
<dbReference type="GO" id="GO:0005634">
    <property type="term" value="C:nucleus"/>
    <property type="evidence" value="ECO:0007669"/>
    <property type="project" value="TreeGrafter"/>
</dbReference>
<dbReference type="SUPFAM" id="SSF103256">
    <property type="entry name" value="Hypothetical protein TM0160"/>
    <property type="match status" value="1"/>
</dbReference>
<dbReference type="AlphaFoldDB" id="A0A5B6W0C1"/>
<reference evidence="6" key="1">
    <citation type="journal article" date="2019" name="Plant Biotechnol. J.">
        <title>Genome sequencing of the Australian wild diploid species Gossypium australe highlights disease resistance and delayed gland morphogenesis.</title>
        <authorList>
            <person name="Cai Y."/>
            <person name="Cai X."/>
            <person name="Wang Q."/>
            <person name="Wang P."/>
            <person name="Zhang Y."/>
            <person name="Cai C."/>
            <person name="Xu Y."/>
            <person name="Wang K."/>
            <person name="Zhou Z."/>
            <person name="Wang C."/>
            <person name="Geng S."/>
            <person name="Li B."/>
            <person name="Dong Q."/>
            <person name="Hou Y."/>
            <person name="Wang H."/>
            <person name="Ai P."/>
            <person name="Liu Z."/>
            <person name="Yi F."/>
            <person name="Sun M."/>
            <person name="An G."/>
            <person name="Cheng J."/>
            <person name="Zhang Y."/>
            <person name="Shi Q."/>
            <person name="Xie Y."/>
            <person name="Shi X."/>
            <person name="Chang Y."/>
            <person name="Huang F."/>
            <person name="Chen Y."/>
            <person name="Hong S."/>
            <person name="Mi L."/>
            <person name="Sun Q."/>
            <person name="Zhang L."/>
            <person name="Zhou B."/>
            <person name="Peng R."/>
            <person name="Zhang X."/>
            <person name="Liu F."/>
        </authorList>
    </citation>
    <scope>NUCLEOTIDE SEQUENCE [LARGE SCALE GENOMIC DNA]</scope>
    <source>
        <strain evidence="6">cv. PA1801</strain>
    </source>
</reference>
<protein>
    <submittedName>
        <fullName evidence="5">Bifunctional nuclease 2-like isoform X2</fullName>
    </submittedName>
</protein>
<dbReference type="InterPro" id="IPR036104">
    <property type="entry name" value="BFN_sf"/>
</dbReference>
<dbReference type="PROSITE" id="PS51658">
    <property type="entry name" value="BFN"/>
    <property type="match status" value="1"/>
</dbReference>
<dbReference type="InterPro" id="IPR003729">
    <property type="entry name" value="Bi_nuclease_dom"/>
</dbReference>
<evidence type="ECO:0000256" key="2">
    <source>
        <dbReference type="ARBA" id="ARBA00022722"/>
    </source>
</evidence>
<organism evidence="5 6">
    <name type="scientific">Gossypium australe</name>
    <dbReference type="NCBI Taxonomy" id="47621"/>
    <lineage>
        <taxon>Eukaryota</taxon>
        <taxon>Viridiplantae</taxon>
        <taxon>Streptophyta</taxon>
        <taxon>Embryophyta</taxon>
        <taxon>Tracheophyta</taxon>
        <taxon>Spermatophyta</taxon>
        <taxon>Magnoliopsida</taxon>
        <taxon>eudicotyledons</taxon>
        <taxon>Gunneridae</taxon>
        <taxon>Pentapetalae</taxon>
        <taxon>rosids</taxon>
        <taxon>malvids</taxon>
        <taxon>Malvales</taxon>
        <taxon>Malvaceae</taxon>
        <taxon>Malvoideae</taxon>
        <taxon>Gossypium</taxon>
    </lineage>
</organism>
<gene>
    <name evidence="5" type="ORF">EPI10_024796</name>
</gene>
<evidence type="ECO:0000259" key="4">
    <source>
        <dbReference type="PROSITE" id="PS51658"/>
    </source>
</evidence>
<keyword evidence="2" id="KW-0540">Nuclease</keyword>
<evidence type="ECO:0000313" key="5">
    <source>
        <dbReference type="EMBL" id="KAA3474517.1"/>
    </source>
</evidence>
<comment type="similarity">
    <text evidence="1">Belongs to the bifunctional nuclease family.</text>
</comment>
<dbReference type="Gene3D" id="3.10.690.10">
    <property type="entry name" value="Bifunctional nuclease domain"/>
    <property type="match status" value="2"/>
</dbReference>
<accession>A0A5B6W0C1</accession>